<accession>A0A0M0KAW1</accession>
<dbReference type="Gene3D" id="3.90.550.10">
    <property type="entry name" value="Spore Coat Polysaccharide Biosynthesis Protein SpsA, Chain A"/>
    <property type="match status" value="1"/>
</dbReference>
<keyword evidence="5" id="KW-0735">Signal-anchor</keyword>
<name>A0A0M0KAW1_9EUKA</name>
<comment type="subcellular location">
    <subcellularLocation>
        <location evidence="1">Membrane</location>
        <topology evidence="1">Single-pass type II membrane protein</topology>
    </subcellularLocation>
</comment>
<sequence length="218" mass="24854">MIKRERLRGVVYNMDDDNGYHPSLWNELRRLRPMRVGVFAVRRGAYPPAKCDGTFDVLKPGSGWKYREHMIERPTYDATSGRFTGFEAGWCDPDAWNWNKQGRRDFCVDMGGFAFDARLLHALDEGPIWNYTGHGGESELVGRLLCSDAPEDLQPLANCGQDVLVFHNEYRIVPVAVRRPRVTCGFDGWGVAHDEVRLYARDEVLPLQTSLHTTSSHL</sequence>
<keyword evidence="7" id="KW-0472">Membrane</keyword>
<feature type="site" description="Interaction with galactose moiety of substrate glycoprotein" evidence="11">
    <location>
        <position position="72"/>
    </location>
</feature>
<evidence type="ECO:0000256" key="3">
    <source>
        <dbReference type="ARBA" id="ARBA00022679"/>
    </source>
</evidence>
<evidence type="ECO:0000256" key="9">
    <source>
        <dbReference type="PIRSR" id="PIRSR605027-1"/>
    </source>
</evidence>
<dbReference type="GO" id="GO:0046872">
    <property type="term" value="F:metal ion binding"/>
    <property type="evidence" value="ECO:0007669"/>
    <property type="project" value="UniProtKB-KW"/>
</dbReference>
<evidence type="ECO:0000313" key="12">
    <source>
        <dbReference type="EMBL" id="KOO35747.1"/>
    </source>
</evidence>
<comment type="cofactor">
    <cofactor evidence="10">
        <name>Mn(2+)</name>
        <dbReference type="ChEBI" id="CHEBI:29035"/>
    </cofactor>
</comment>
<reference evidence="13" key="1">
    <citation type="journal article" date="2015" name="PLoS Genet.">
        <title>Genome Sequence and Transcriptome Analyses of Chrysochromulina tobin: Metabolic Tools for Enhanced Algal Fitness in the Prominent Order Prymnesiales (Haptophyceae).</title>
        <authorList>
            <person name="Hovde B.T."/>
            <person name="Deodato C.R."/>
            <person name="Hunsperger H.M."/>
            <person name="Ryken S.A."/>
            <person name="Yost W."/>
            <person name="Jha R.K."/>
            <person name="Patterson J."/>
            <person name="Monnat R.J. Jr."/>
            <person name="Barlow S.B."/>
            <person name="Starkenburg S.R."/>
            <person name="Cattolico R.A."/>
        </authorList>
    </citation>
    <scope>NUCLEOTIDE SEQUENCE</scope>
    <source>
        <strain evidence="13">CCMP291</strain>
    </source>
</reference>
<dbReference type="InterPro" id="IPR029044">
    <property type="entry name" value="Nucleotide-diphossugar_trans"/>
</dbReference>
<dbReference type="PANTHER" id="PTHR10896:SF65">
    <property type="entry name" value="GALACTOSYLGALACTOSYLXYLOSYLPROTEIN 3-BETA-GLUCURONOSYLTRANSFERASE 3"/>
    <property type="match status" value="1"/>
</dbReference>
<keyword evidence="10" id="KW-0479">Metal-binding</keyword>
<dbReference type="PANTHER" id="PTHR10896">
    <property type="entry name" value="GALACTOSYLGALACTOSYLXYLOSYLPROTEIN 3-BETA-GLUCURONOSYLTRANSFERASE BETA-1,3-GLUCURONYLTRANSFERASE"/>
    <property type="match status" value="1"/>
</dbReference>
<organism evidence="12 13">
    <name type="scientific">Chrysochromulina tobinii</name>
    <dbReference type="NCBI Taxonomy" id="1460289"/>
    <lineage>
        <taxon>Eukaryota</taxon>
        <taxon>Haptista</taxon>
        <taxon>Haptophyta</taxon>
        <taxon>Prymnesiophyceae</taxon>
        <taxon>Prymnesiales</taxon>
        <taxon>Chrysochromulinaceae</taxon>
        <taxon>Chrysochromulina</taxon>
    </lineage>
</organism>
<evidence type="ECO:0000256" key="11">
    <source>
        <dbReference type="PIRSR" id="PIRSR605027-4"/>
    </source>
</evidence>
<keyword evidence="6" id="KW-1133">Transmembrane helix</keyword>
<feature type="binding site" evidence="10">
    <location>
        <position position="17"/>
    </location>
    <ligand>
        <name>Mn(2+)</name>
        <dbReference type="ChEBI" id="CHEBI:29035"/>
    </ligand>
</feature>
<keyword evidence="8" id="KW-0325">Glycoprotein</keyword>
<evidence type="ECO:0000256" key="6">
    <source>
        <dbReference type="ARBA" id="ARBA00022989"/>
    </source>
</evidence>
<dbReference type="AlphaFoldDB" id="A0A0M0KAW1"/>
<dbReference type="GO" id="GO:0015018">
    <property type="term" value="F:galactosylgalactosylxylosylprotein 3-beta-glucuronosyltransferase activity"/>
    <property type="evidence" value="ECO:0007669"/>
    <property type="project" value="InterPro"/>
</dbReference>
<dbReference type="InterPro" id="IPR005027">
    <property type="entry name" value="Glyco_trans_43"/>
</dbReference>
<proteinExistence type="inferred from homology"/>
<evidence type="ECO:0000256" key="10">
    <source>
        <dbReference type="PIRSR" id="PIRSR605027-3"/>
    </source>
</evidence>
<dbReference type="EMBL" id="JWZX01000765">
    <property type="protein sequence ID" value="KOO35747.1"/>
    <property type="molecule type" value="Genomic_DNA"/>
</dbReference>
<dbReference type="OrthoDB" id="675023at2759"/>
<comment type="similarity">
    <text evidence="2">Belongs to the glycosyltransferase 43 family.</text>
</comment>
<evidence type="ECO:0000256" key="5">
    <source>
        <dbReference type="ARBA" id="ARBA00022968"/>
    </source>
</evidence>
<evidence type="ECO:0000256" key="7">
    <source>
        <dbReference type="ARBA" id="ARBA00023136"/>
    </source>
</evidence>
<dbReference type="Pfam" id="PF03360">
    <property type="entry name" value="Glyco_transf_43"/>
    <property type="match status" value="1"/>
</dbReference>
<feature type="active site" description="Proton donor/acceptor" evidence="9">
    <location>
        <position position="137"/>
    </location>
</feature>
<dbReference type="Proteomes" id="UP000037460">
    <property type="component" value="Unassembled WGS sequence"/>
</dbReference>
<evidence type="ECO:0000256" key="8">
    <source>
        <dbReference type="ARBA" id="ARBA00023180"/>
    </source>
</evidence>
<keyword evidence="13" id="KW-1185">Reference proteome</keyword>
<dbReference type="GO" id="GO:0000139">
    <property type="term" value="C:Golgi membrane"/>
    <property type="evidence" value="ECO:0007669"/>
    <property type="project" value="TreeGrafter"/>
</dbReference>
<keyword evidence="10" id="KW-0464">Manganese</keyword>
<keyword evidence="3 12" id="KW-0808">Transferase</keyword>
<comment type="caution">
    <text evidence="12">The sequence shown here is derived from an EMBL/GenBank/DDBJ whole genome shotgun (WGS) entry which is preliminary data.</text>
</comment>
<evidence type="ECO:0000256" key="4">
    <source>
        <dbReference type="ARBA" id="ARBA00022692"/>
    </source>
</evidence>
<dbReference type="GO" id="GO:0005975">
    <property type="term" value="P:carbohydrate metabolic process"/>
    <property type="evidence" value="ECO:0007669"/>
    <property type="project" value="TreeGrafter"/>
</dbReference>
<gene>
    <name evidence="12" type="ORF">Ctob_012716</name>
</gene>
<evidence type="ECO:0000313" key="13">
    <source>
        <dbReference type="Proteomes" id="UP000037460"/>
    </source>
</evidence>
<evidence type="ECO:0000256" key="2">
    <source>
        <dbReference type="ARBA" id="ARBA00007706"/>
    </source>
</evidence>
<keyword evidence="4" id="KW-0812">Transmembrane</keyword>
<protein>
    <submittedName>
        <fullName evidence="12">Galactosylgalactosylxylosylprotein 3-beta-glucuronosyltransferase i-like protein</fullName>
    </submittedName>
</protein>
<evidence type="ECO:0000256" key="1">
    <source>
        <dbReference type="ARBA" id="ARBA00004606"/>
    </source>
</evidence>
<dbReference type="SUPFAM" id="SSF53448">
    <property type="entry name" value="Nucleotide-diphospho-sugar transferases"/>
    <property type="match status" value="1"/>
</dbReference>